<name>A0A4Y2SVY4_ARAVE</name>
<feature type="region of interest" description="Disordered" evidence="1">
    <location>
        <begin position="105"/>
        <end position="144"/>
    </location>
</feature>
<dbReference type="EMBL" id="BGPR01024408">
    <property type="protein sequence ID" value="GBN92492.1"/>
    <property type="molecule type" value="Genomic_DNA"/>
</dbReference>
<accession>A0A4Y2SVY4</accession>
<gene>
    <name evidence="2" type="ORF">AVEN_75775_1</name>
</gene>
<sequence length="179" mass="20736">MNISPFFQQFSQKSLTILMSGMTGSPSEERIKVVDPLPFMARITAAIVLNCPARRENTTSQSDISEKNLFHQSPLLFSFCGYLCEAIQVDIDRFHRNISVRHSCSHQPGMYKTQDREQLKTSTQKKKRDHGENPDGSSSATYHKKEKAVINAEYGLENRRCWTPRVNQWVQDWVEKERR</sequence>
<evidence type="ECO:0000313" key="2">
    <source>
        <dbReference type="EMBL" id="GBN92492.1"/>
    </source>
</evidence>
<evidence type="ECO:0000313" key="3">
    <source>
        <dbReference type="Proteomes" id="UP000499080"/>
    </source>
</evidence>
<protein>
    <submittedName>
        <fullName evidence="2">Uncharacterized protein</fullName>
    </submittedName>
</protein>
<dbReference type="AlphaFoldDB" id="A0A4Y2SVY4"/>
<comment type="caution">
    <text evidence="2">The sequence shown here is derived from an EMBL/GenBank/DDBJ whole genome shotgun (WGS) entry which is preliminary data.</text>
</comment>
<keyword evidence="3" id="KW-1185">Reference proteome</keyword>
<organism evidence="2 3">
    <name type="scientific">Araneus ventricosus</name>
    <name type="common">Orbweaver spider</name>
    <name type="synonym">Epeira ventricosa</name>
    <dbReference type="NCBI Taxonomy" id="182803"/>
    <lineage>
        <taxon>Eukaryota</taxon>
        <taxon>Metazoa</taxon>
        <taxon>Ecdysozoa</taxon>
        <taxon>Arthropoda</taxon>
        <taxon>Chelicerata</taxon>
        <taxon>Arachnida</taxon>
        <taxon>Araneae</taxon>
        <taxon>Araneomorphae</taxon>
        <taxon>Entelegynae</taxon>
        <taxon>Araneoidea</taxon>
        <taxon>Araneidae</taxon>
        <taxon>Araneus</taxon>
    </lineage>
</organism>
<evidence type="ECO:0000256" key="1">
    <source>
        <dbReference type="SAM" id="MobiDB-lite"/>
    </source>
</evidence>
<proteinExistence type="predicted"/>
<dbReference type="Proteomes" id="UP000499080">
    <property type="component" value="Unassembled WGS sequence"/>
</dbReference>
<reference evidence="2 3" key="1">
    <citation type="journal article" date="2019" name="Sci. Rep.">
        <title>Orb-weaving spider Araneus ventricosus genome elucidates the spidroin gene catalogue.</title>
        <authorList>
            <person name="Kono N."/>
            <person name="Nakamura H."/>
            <person name="Ohtoshi R."/>
            <person name="Moran D.A.P."/>
            <person name="Shinohara A."/>
            <person name="Yoshida Y."/>
            <person name="Fujiwara M."/>
            <person name="Mori M."/>
            <person name="Tomita M."/>
            <person name="Arakawa K."/>
        </authorList>
    </citation>
    <scope>NUCLEOTIDE SEQUENCE [LARGE SCALE GENOMIC DNA]</scope>
</reference>